<dbReference type="GeneID" id="90952618"/>
<sequence>MSASAAITERLDAKAREAKLLREVFKTFAKTVDTFVASYFRKARKARNPTLLRVESGRVSGFSSLSSFAEV</sequence>
<gene>
    <name evidence="1" type="ORF">Pdw03_4688</name>
</gene>
<dbReference type="AlphaFoldDB" id="A0A7T6XIM5"/>
<evidence type="ECO:0000313" key="2">
    <source>
        <dbReference type="Proteomes" id="UP000595662"/>
    </source>
</evidence>
<organism evidence="1 2">
    <name type="scientific">Penicillium digitatum</name>
    <name type="common">Green mold</name>
    <dbReference type="NCBI Taxonomy" id="36651"/>
    <lineage>
        <taxon>Eukaryota</taxon>
        <taxon>Fungi</taxon>
        <taxon>Dikarya</taxon>
        <taxon>Ascomycota</taxon>
        <taxon>Pezizomycotina</taxon>
        <taxon>Eurotiomycetes</taxon>
        <taxon>Eurotiomycetidae</taxon>
        <taxon>Eurotiales</taxon>
        <taxon>Aspergillaceae</taxon>
        <taxon>Penicillium</taxon>
    </lineage>
</organism>
<proteinExistence type="predicted"/>
<name>A0A7T6XIM5_PENDI</name>
<evidence type="ECO:0000313" key="1">
    <source>
        <dbReference type="EMBL" id="QQK41834.1"/>
    </source>
</evidence>
<reference evidence="1 2" key="1">
    <citation type="submission" date="2020-08" db="EMBL/GenBank/DDBJ databases">
        <title>The completed genome sequence of the pathogenic ascomycete fungus Penicillium digitatum.</title>
        <authorList>
            <person name="Wang M."/>
        </authorList>
    </citation>
    <scope>NUCLEOTIDE SEQUENCE [LARGE SCALE GENOMIC DNA]</scope>
    <source>
        <strain evidence="1 2">PdW03</strain>
    </source>
</reference>
<protein>
    <submittedName>
        <fullName evidence="1">Uncharacterized protein</fullName>
    </submittedName>
</protein>
<dbReference type="Proteomes" id="UP000595662">
    <property type="component" value="Chromosome 1"/>
</dbReference>
<dbReference type="RefSeq" id="XP_065956209.1">
    <property type="nucleotide sequence ID" value="XM_066100809.1"/>
</dbReference>
<dbReference type="EMBL" id="CP060774">
    <property type="protein sequence ID" value="QQK41834.1"/>
    <property type="molecule type" value="Genomic_DNA"/>
</dbReference>
<accession>A0A7T6XIM5</accession>